<keyword evidence="2" id="KW-0472">Membrane</keyword>
<dbReference type="Pfam" id="PF02325">
    <property type="entry name" value="CCB3_YggT"/>
    <property type="match status" value="1"/>
</dbReference>
<accession>A0AA96Y9X8</accession>
<feature type="transmembrane region" description="Helical" evidence="2">
    <location>
        <begin position="54"/>
        <end position="75"/>
    </location>
</feature>
<dbReference type="PANTHER" id="PTHR33219">
    <property type="entry name" value="YLMG HOMOLOG PROTEIN 2, CHLOROPLASTIC"/>
    <property type="match status" value="1"/>
</dbReference>
<dbReference type="PANTHER" id="PTHR33219:SF14">
    <property type="entry name" value="PROTEIN COFACTOR ASSEMBLY OF COMPLEX C SUBUNIT B CCB3, CHLOROPLASTIC-RELATED"/>
    <property type="match status" value="1"/>
</dbReference>
<keyword evidence="2" id="KW-0812">Transmembrane</keyword>
<gene>
    <name evidence="3" type="ORF">HNI00_06435</name>
</gene>
<evidence type="ECO:0000256" key="2">
    <source>
        <dbReference type="SAM" id="Phobius"/>
    </source>
</evidence>
<proteinExistence type="inferred from homology"/>
<keyword evidence="2" id="KW-1133">Transmembrane helix</keyword>
<organism evidence="3">
    <name type="scientific">Thermoleptolyngbya oregonensis NK1-22</name>
    <dbReference type="NCBI Taxonomy" id="2547457"/>
    <lineage>
        <taxon>Bacteria</taxon>
        <taxon>Bacillati</taxon>
        <taxon>Cyanobacteriota</taxon>
        <taxon>Cyanophyceae</taxon>
        <taxon>Oculatellales</taxon>
        <taxon>Oculatellaceae</taxon>
        <taxon>Thermoleptolyngbya</taxon>
    </lineage>
</organism>
<dbReference type="GO" id="GO:0016020">
    <property type="term" value="C:membrane"/>
    <property type="evidence" value="ECO:0007669"/>
    <property type="project" value="InterPro"/>
</dbReference>
<reference evidence="3" key="1">
    <citation type="submission" date="2020-05" db="EMBL/GenBank/DDBJ databases">
        <authorList>
            <person name="Zhu T."/>
            <person name="Keshari N."/>
            <person name="Lu X."/>
        </authorList>
    </citation>
    <scope>NUCLEOTIDE SEQUENCE</scope>
    <source>
        <strain evidence="3">NK1-22</strain>
    </source>
</reference>
<sequence length="87" mass="9909">MLVAQSLSTFISIYTTILIIRILLTWFPSVNWYSQPFAALSQITDPYLNIFRRVIPPLGGFDFSPILAIFLLQFLGRFLESAAYAAF</sequence>
<comment type="similarity">
    <text evidence="1">Belongs to the YggT family.</text>
</comment>
<dbReference type="InterPro" id="IPR003425">
    <property type="entry name" value="CCB3/YggT"/>
</dbReference>
<dbReference type="EMBL" id="CP053540">
    <property type="protein sequence ID" value="WOB45664.1"/>
    <property type="molecule type" value="Genomic_DNA"/>
</dbReference>
<evidence type="ECO:0000313" key="3">
    <source>
        <dbReference type="EMBL" id="WOB45664.1"/>
    </source>
</evidence>
<dbReference type="KEGG" id="tog:HNI00_06435"/>
<dbReference type="AlphaFoldDB" id="A0AA96Y9X8"/>
<feature type="transmembrane region" description="Helical" evidence="2">
    <location>
        <begin position="7"/>
        <end position="27"/>
    </location>
</feature>
<name>A0AA96Y9X8_9CYAN</name>
<evidence type="ECO:0000256" key="1">
    <source>
        <dbReference type="ARBA" id="ARBA00010894"/>
    </source>
</evidence>
<protein>
    <submittedName>
        <fullName evidence="3">YggT family protein</fullName>
    </submittedName>
</protein>